<evidence type="ECO:0008006" key="3">
    <source>
        <dbReference type="Google" id="ProtNLM"/>
    </source>
</evidence>
<sequence>MVKQPSSGRASAGRARYGLWLAVLWLALVIPGGWPAAQAETRPSTDCFSLADLPPEQRTRAEALFLAILDSEALYTVAGDLKPMSSGYVRFQFDVAAPDLGEIETTRTLLAHFRCGDRFYADVLTFAAIHDGKRYAEGVVFNRAALRRAVGVHAGYFAPLGITPNAHPMDMLNKVEHADRSARWRGYGYLFGYPDAAVDFFVAAGETQAATGKFVERDFMHIPTYARDTGAFTWAVAKGHRATEEEERLRTRAMAILEDYRKRRAEFIGDGKPGVIELLRALTAPAQAKPARVARHSS</sequence>
<evidence type="ECO:0000313" key="2">
    <source>
        <dbReference type="Proteomes" id="UP000676506"/>
    </source>
</evidence>
<gene>
    <name evidence="1" type="ORF">J8C06_12475</name>
</gene>
<accession>A0ABX8BDV6</accession>
<name>A0ABX8BDV6_9BACT</name>
<evidence type="ECO:0000313" key="1">
    <source>
        <dbReference type="EMBL" id="QUW04592.1"/>
    </source>
</evidence>
<reference evidence="1 2" key="1">
    <citation type="submission" date="2021-03" db="EMBL/GenBank/DDBJ databases">
        <title>Genomic and phenotypic characterization of Chloracidobacterium isolates provides evidence for multiple species.</title>
        <authorList>
            <person name="Saini M.K."/>
            <person name="Costas A.M.G."/>
            <person name="Tank M."/>
            <person name="Bryant D.A."/>
        </authorList>
    </citation>
    <scope>NUCLEOTIDE SEQUENCE [LARGE SCALE GENOMIC DNA]</scope>
    <source>
        <strain evidence="1 2">BV2-C</strain>
    </source>
</reference>
<dbReference type="EMBL" id="CP072649">
    <property type="protein sequence ID" value="QUW04592.1"/>
    <property type="molecule type" value="Genomic_DNA"/>
</dbReference>
<proteinExistence type="predicted"/>
<organism evidence="1 2">
    <name type="scientific">Chloracidobacterium validum</name>
    <dbReference type="NCBI Taxonomy" id="2821543"/>
    <lineage>
        <taxon>Bacteria</taxon>
        <taxon>Pseudomonadati</taxon>
        <taxon>Acidobacteriota</taxon>
        <taxon>Terriglobia</taxon>
        <taxon>Terriglobales</taxon>
        <taxon>Acidobacteriaceae</taxon>
        <taxon>Chloracidobacterium</taxon>
    </lineage>
</organism>
<dbReference type="RefSeq" id="WP_211430481.1">
    <property type="nucleotide sequence ID" value="NZ_CP072649.1"/>
</dbReference>
<keyword evidence="2" id="KW-1185">Reference proteome</keyword>
<protein>
    <recommendedName>
        <fullName evidence="3">Lipoprotein</fullName>
    </recommendedName>
</protein>
<dbReference type="Proteomes" id="UP000676506">
    <property type="component" value="Chromosome 2"/>
</dbReference>